<sequence length="613" mass="69650">MKKLQFLILTGILTFTISCGQQKRYVSYKVQEGESINDIAQRLNMNKKDLLRLNPDVGDNPIANTVIVIPNPKIKNRNSSVTTNEEYAVVKEDKEKIESNPNTLDETKNNSENFQTKVVKSYETHQVQKGETVYRLTKQYNISKEELCKLNPEFPELKNNALKVGQTLKVKAIEETITINKEEVLQQYLTHTVKSKETVFSLTRFYNITKEDLIALNPEYPDLKDNNLSIGQLLKIKPLGEVKETEEFKFYQDSIQENSTINVAFLLPFKAIDFDTLSAKRIFKDNKLTNMVTDFYMGAEMAIDSLKSQGITINSSVFDTGNRGKNITQILENDELDNADAVIGPFYSDKVEKVAQKVKAPVIFPHFSNKQKRISSSRVVKAAPEKDAYVGFLANYLKNNYAGETIFVVGDDKTSSNKAIANLVSLLKKHDSISTVNVLKPEDGYIKRERFTDKMKAEKHNWVIITSEDKVAIADALNSMIALPDDMSVQVFTTNKTKTYDNVDNNKLADINFTYVSTAFSDEESSDIKVFYKKYRKKNNALPSEYAIKGFDITYDTLIRLASGESLTDTFKEGVSFRIENKFDYHKKTFGGTTNNGLFIVKYNKDLSLSRLK</sequence>
<dbReference type="SMART" id="SM00257">
    <property type="entry name" value="LysM"/>
    <property type="match status" value="3"/>
</dbReference>
<gene>
    <name evidence="4" type="ORF">T190115A13A_10050</name>
</gene>
<dbReference type="InterPro" id="IPR028081">
    <property type="entry name" value="Leu-bd"/>
</dbReference>
<dbReference type="PROSITE" id="PS51782">
    <property type="entry name" value="LYSM"/>
    <property type="match status" value="3"/>
</dbReference>
<name>A0ABM9PJT7_9FLAO</name>
<reference evidence="4 5" key="1">
    <citation type="submission" date="2024-05" db="EMBL/GenBank/DDBJ databases">
        <authorList>
            <person name="Duchaud E."/>
        </authorList>
    </citation>
    <scope>NUCLEOTIDE SEQUENCE [LARGE SCALE GENOMIC DNA]</scope>
    <source>
        <strain evidence="4">Ena-SAMPLE-TAB-13-05-2024-13:56:06:370-140305</strain>
    </source>
</reference>
<dbReference type="CDD" id="cd06268">
    <property type="entry name" value="PBP1_ABC_transporter_LIVBP-like"/>
    <property type="match status" value="1"/>
</dbReference>
<evidence type="ECO:0000256" key="2">
    <source>
        <dbReference type="ARBA" id="ARBA00022729"/>
    </source>
</evidence>
<dbReference type="EMBL" id="CAXJRC010000011">
    <property type="protein sequence ID" value="CAL2105894.1"/>
    <property type="molecule type" value="Genomic_DNA"/>
</dbReference>
<evidence type="ECO:0000259" key="3">
    <source>
        <dbReference type="PROSITE" id="PS51782"/>
    </source>
</evidence>
<dbReference type="PANTHER" id="PTHR33734:SF22">
    <property type="entry name" value="MEMBRANE-BOUND LYTIC MUREIN TRANSGLYCOSYLASE D"/>
    <property type="match status" value="1"/>
</dbReference>
<feature type="domain" description="LysM" evidence="3">
    <location>
        <begin position="189"/>
        <end position="236"/>
    </location>
</feature>
<proteinExistence type="inferred from homology"/>
<feature type="domain" description="LysM" evidence="3">
    <location>
        <begin position="26"/>
        <end position="69"/>
    </location>
</feature>
<dbReference type="SUPFAM" id="SSF53822">
    <property type="entry name" value="Periplasmic binding protein-like I"/>
    <property type="match status" value="1"/>
</dbReference>
<dbReference type="PANTHER" id="PTHR33734">
    <property type="entry name" value="LYSM DOMAIN-CONTAINING GPI-ANCHORED PROTEIN 2"/>
    <property type="match status" value="1"/>
</dbReference>
<feature type="domain" description="LysM" evidence="3">
    <location>
        <begin position="123"/>
        <end position="170"/>
    </location>
</feature>
<protein>
    <submittedName>
        <fullName evidence="4">LysM domain-containing protein</fullName>
    </submittedName>
</protein>
<dbReference type="RefSeq" id="WP_348737727.1">
    <property type="nucleotide sequence ID" value="NZ_CAXJRC010000011.1"/>
</dbReference>
<keyword evidence="5" id="KW-1185">Reference proteome</keyword>
<dbReference type="Proteomes" id="UP001497602">
    <property type="component" value="Unassembled WGS sequence"/>
</dbReference>
<dbReference type="SUPFAM" id="SSF54106">
    <property type="entry name" value="LysM domain"/>
    <property type="match status" value="3"/>
</dbReference>
<evidence type="ECO:0000313" key="4">
    <source>
        <dbReference type="EMBL" id="CAL2105894.1"/>
    </source>
</evidence>
<dbReference type="InterPro" id="IPR018392">
    <property type="entry name" value="LysM"/>
</dbReference>
<dbReference type="Pfam" id="PF13458">
    <property type="entry name" value="Peripla_BP_6"/>
    <property type="match status" value="1"/>
</dbReference>
<keyword evidence="2" id="KW-0732">Signal</keyword>
<dbReference type="PROSITE" id="PS51257">
    <property type="entry name" value="PROKAR_LIPOPROTEIN"/>
    <property type="match status" value="1"/>
</dbReference>
<comment type="similarity">
    <text evidence="1">Belongs to the leucine-binding protein family.</text>
</comment>
<evidence type="ECO:0000313" key="5">
    <source>
        <dbReference type="Proteomes" id="UP001497602"/>
    </source>
</evidence>
<dbReference type="Gene3D" id="3.10.350.10">
    <property type="entry name" value="LysM domain"/>
    <property type="match status" value="3"/>
</dbReference>
<dbReference type="Gene3D" id="3.40.50.2300">
    <property type="match status" value="2"/>
</dbReference>
<evidence type="ECO:0000256" key="1">
    <source>
        <dbReference type="ARBA" id="ARBA00010062"/>
    </source>
</evidence>
<dbReference type="InterPro" id="IPR036779">
    <property type="entry name" value="LysM_dom_sf"/>
</dbReference>
<comment type="caution">
    <text evidence="4">The sequence shown here is derived from an EMBL/GenBank/DDBJ whole genome shotgun (WGS) entry which is preliminary data.</text>
</comment>
<dbReference type="CDD" id="cd00118">
    <property type="entry name" value="LysM"/>
    <property type="match status" value="3"/>
</dbReference>
<dbReference type="InterPro" id="IPR028082">
    <property type="entry name" value="Peripla_BP_I"/>
</dbReference>
<accession>A0ABM9PJT7</accession>
<dbReference type="Pfam" id="PF01476">
    <property type="entry name" value="LysM"/>
    <property type="match status" value="3"/>
</dbReference>
<organism evidence="4 5">
    <name type="scientific">Tenacibaculum vairaonense</name>
    <dbReference type="NCBI Taxonomy" id="3137860"/>
    <lineage>
        <taxon>Bacteria</taxon>
        <taxon>Pseudomonadati</taxon>
        <taxon>Bacteroidota</taxon>
        <taxon>Flavobacteriia</taxon>
        <taxon>Flavobacteriales</taxon>
        <taxon>Flavobacteriaceae</taxon>
        <taxon>Tenacibaculum</taxon>
    </lineage>
</organism>